<dbReference type="InterPro" id="IPR043519">
    <property type="entry name" value="NT_sf"/>
</dbReference>
<keyword evidence="3" id="KW-1185">Reference proteome</keyword>
<evidence type="ECO:0000313" key="3">
    <source>
        <dbReference type="Proteomes" id="UP000317638"/>
    </source>
</evidence>
<evidence type="ECO:0000259" key="1">
    <source>
        <dbReference type="Pfam" id="PF19502"/>
    </source>
</evidence>
<accession>A0A553JWR3</accession>
<dbReference type="SUPFAM" id="SSF81301">
    <property type="entry name" value="Nucleotidyltransferase"/>
    <property type="match status" value="1"/>
</dbReference>
<dbReference type="RefSeq" id="WP_143939028.1">
    <property type="nucleotide sequence ID" value="NZ_VKKG01000006.1"/>
</dbReference>
<dbReference type="EMBL" id="VKKG01000006">
    <property type="protein sequence ID" value="TRY16885.1"/>
    <property type="molecule type" value="Genomic_DNA"/>
</dbReference>
<dbReference type="GO" id="GO:0016740">
    <property type="term" value="F:transferase activity"/>
    <property type="evidence" value="ECO:0007669"/>
    <property type="project" value="UniProtKB-KW"/>
</dbReference>
<name>A0A553JWR3_9ACTN</name>
<dbReference type="InterPro" id="IPR045792">
    <property type="entry name" value="DUF6036"/>
</dbReference>
<proteinExistence type="predicted"/>
<dbReference type="OrthoDB" id="3788807at2"/>
<organism evidence="2 3">
    <name type="scientific">Tessaracoccus rhinocerotis</name>
    <dbReference type="NCBI Taxonomy" id="1689449"/>
    <lineage>
        <taxon>Bacteria</taxon>
        <taxon>Bacillati</taxon>
        <taxon>Actinomycetota</taxon>
        <taxon>Actinomycetes</taxon>
        <taxon>Propionibacteriales</taxon>
        <taxon>Propionibacteriaceae</taxon>
        <taxon>Tessaracoccus</taxon>
    </lineage>
</organism>
<dbReference type="AlphaFoldDB" id="A0A553JWR3"/>
<dbReference type="Proteomes" id="UP000317638">
    <property type="component" value="Unassembled WGS sequence"/>
</dbReference>
<reference evidence="2 3" key="1">
    <citation type="submission" date="2019-07" db="EMBL/GenBank/DDBJ databases">
        <authorList>
            <person name="Zhou L.-Y."/>
        </authorList>
    </citation>
    <scope>NUCLEOTIDE SEQUENCE [LARGE SCALE GENOMIC DNA]</scope>
    <source>
        <strain evidence="2 3">YIM 101269</strain>
    </source>
</reference>
<sequence length="194" mass="21319">MNGDGRDLSREDLLSLLTETGEILQAKGIEASIYVVGGAAMALEYQSRRVTRDVDAQIRAEHDGFREAAAVVADRHGLGRDWVNAAATAFMSNEPDDDAEELNLPGLRIAVASAEHLIAMKLRAMRERDMDDLETLFRHTGITEPEQAADIHNRLFDESYIGHVDPDEALYAARQVFARAAAQGRLLNSGSDNQ</sequence>
<gene>
    <name evidence="2" type="ORF">FOJ82_13515</name>
</gene>
<comment type="caution">
    <text evidence="2">The sequence shown here is derived from an EMBL/GenBank/DDBJ whole genome shotgun (WGS) entry which is preliminary data.</text>
</comment>
<keyword evidence="2" id="KW-0808">Transferase</keyword>
<dbReference type="Pfam" id="PF19502">
    <property type="entry name" value="DUF6036"/>
    <property type="match status" value="1"/>
</dbReference>
<feature type="domain" description="DUF6036" evidence="1">
    <location>
        <begin position="14"/>
        <end position="134"/>
    </location>
</feature>
<evidence type="ECO:0000313" key="2">
    <source>
        <dbReference type="EMBL" id="TRY16885.1"/>
    </source>
</evidence>
<protein>
    <submittedName>
        <fullName evidence="2">Nucleotidyl transferase</fullName>
    </submittedName>
</protein>